<evidence type="ECO:0000313" key="2">
    <source>
        <dbReference type="EMBL" id="EJT97704.1"/>
    </source>
</evidence>
<dbReference type="Proteomes" id="UP000030653">
    <property type="component" value="Unassembled WGS sequence"/>
</dbReference>
<protein>
    <submittedName>
        <fullName evidence="2">Uncharacterized protein</fullName>
    </submittedName>
</protein>
<gene>
    <name evidence="2" type="ORF">DACRYDRAFT_25051</name>
</gene>
<feature type="compositionally biased region" description="Basic and acidic residues" evidence="1">
    <location>
        <begin position="63"/>
        <end position="92"/>
    </location>
</feature>
<organism evidence="2 3">
    <name type="scientific">Dacryopinax primogenitus (strain DJM 731)</name>
    <name type="common">Brown rot fungus</name>
    <dbReference type="NCBI Taxonomy" id="1858805"/>
    <lineage>
        <taxon>Eukaryota</taxon>
        <taxon>Fungi</taxon>
        <taxon>Dikarya</taxon>
        <taxon>Basidiomycota</taxon>
        <taxon>Agaricomycotina</taxon>
        <taxon>Dacrymycetes</taxon>
        <taxon>Dacrymycetales</taxon>
        <taxon>Dacrymycetaceae</taxon>
        <taxon>Dacryopinax</taxon>
    </lineage>
</organism>
<dbReference type="RefSeq" id="XP_040624602.1">
    <property type="nucleotide sequence ID" value="XM_040773984.1"/>
</dbReference>
<proteinExistence type="predicted"/>
<reference evidence="2 3" key="1">
    <citation type="journal article" date="2012" name="Science">
        <title>The Paleozoic origin of enzymatic lignin decomposition reconstructed from 31 fungal genomes.</title>
        <authorList>
            <person name="Floudas D."/>
            <person name="Binder M."/>
            <person name="Riley R."/>
            <person name="Barry K."/>
            <person name="Blanchette R.A."/>
            <person name="Henrissat B."/>
            <person name="Martinez A.T."/>
            <person name="Otillar R."/>
            <person name="Spatafora J.W."/>
            <person name="Yadav J.S."/>
            <person name="Aerts A."/>
            <person name="Benoit I."/>
            <person name="Boyd A."/>
            <person name="Carlson A."/>
            <person name="Copeland A."/>
            <person name="Coutinho P.M."/>
            <person name="de Vries R.P."/>
            <person name="Ferreira P."/>
            <person name="Findley K."/>
            <person name="Foster B."/>
            <person name="Gaskell J."/>
            <person name="Glotzer D."/>
            <person name="Gorecki P."/>
            <person name="Heitman J."/>
            <person name="Hesse C."/>
            <person name="Hori C."/>
            <person name="Igarashi K."/>
            <person name="Jurgens J.A."/>
            <person name="Kallen N."/>
            <person name="Kersten P."/>
            <person name="Kohler A."/>
            <person name="Kuees U."/>
            <person name="Kumar T.K.A."/>
            <person name="Kuo A."/>
            <person name="LaButti K."/>
            <person name="Larrondo L.F."/>
            <person name="Lindquist E."/>
            <person name="Ling A."/>
            <person name="Lombard V."/>
            <person name="Lucas S."/>
            <person name="Lundell T."/>
            <person name="Martin R."/>
            <person name="McLaughlin D.J."/>
            <person name="Morgenstern I."/>
            <person name="Morin E."/>
            <person name="Murat C."/>
            <person name="Nagy L.G."/>
            <person name="Nolan M."/>
            <person name="Ohm R.A."/>
            <person name="Patyshakuliyeva A."/>
            <person name="Rokas A."/>
            <person name="Ruiz-Duenas F.J."/>
            <person name="Sabat G."/>
            <person name="Salamov A."/>
            <person name="Samejima M."/>
            <person name="Schmutz J."/>
            <person name="Slot J.C."/>
            <person name="St John F."/>
            <person name="Stenlid J."/>
            <person name="Sun H."/>
            <person name="Sun S."/>
            <person name="Syed K."/>
            <person name="Tsang A."/>
            <person name="Wiebenga A."/>
            <person name="Young D."/>
            <person name="Pisabarro A."/>
            <person name="Eastwood D.C."/>
            <person name="Martin F."/>
            <person name="Cullen D."/>
            <person name="Grigoriev I.V."/>
            <person name="Hibbett D.S."/>
        </authorList>
    </citation>
    <scope>NUCLEOTIDE SEQUENCE [LARGE SCALE GENOMIC DNA]</scope>
    <source>
        <strain evidence="2 3">DJM-731 SS1</strain>
    </source>
</reference>
<accession>M5FRR4</accession>
<evidence type="ECO:0000313" key="3">
    <source>
        <dbReference type="Proteomes" id="UP000030653"/>
    </source>
</evidence>
<dbReference type="HOGENOM" id="CLU_2250047_0_0_1"/>
<dbReference type="GeneID" id="63689046"/>
<feature type="region of interest" description="Disordered" evidence="1">
    <location>
        <begin position="44"/>
        <end position="104"/>
    </location>
</feature>
<dbReference type="AlphaFoldDB" id="M5FRR4"/>
<name>M5FRR4_DACPD</name>
<dbReference type="EMBL" id="JH795876">
    <property type="protein sequence ID" value="EJT97704.1"/>
    <property type="molecule type" value="Genomic_DNA"/>
</dbReference>
<evidence type="ECO:0000256" key="1">
    <source>
        <dbReference type="SAM" id="MobiDB-lite"/>
    </source>
</evidence>
<sequence>MGITSSYRSDHVDRDLYLSCLPSPLTHRCLQGISGRRLTLRRCLHSPPLPERRMIQKKKQGEKRKEEEKETPKRKESDREKERQKEKEKGERYPTILPNFLNWS</sequence>
<keyword evidence="3" id="KW-1185">Reference proteome</keyword>